<dbReference type="RefSeq" id="XP_033587732.1">
    <property type="nucleotide sequence ID" value="XM_033729937.1"/>
</dbReference>
<name>A0A6A6PME1_9PEZI</name>
<organism evidence="2 3">
    <name type="scientific">Neohortaea acidophila</name>
    <dbReference type="NCBI Taxonomy" id="245834"/>
    <lineage>
        <taxon>Eukaryota</taxon>
        <taxon>Fungi</taxon>
        <taxon>Dikarya</taxon>
        <taxon>Ascomycota</taxon>
        <taxon>Pezizomycotina</taxon>
        <taxon>Dothideomycetes</taxon>
        <taxon>Dothideomycetidae</taxon>
        <taxon>Mycosphaerellales</taxon>
        <taxon>Teratosphaeriaceae</taxon>
        <taxon>Neohortaea</taxon>
    </lineage>
</organism>
<proteinExistence type="predicted"/>
<dbReference type="EMBL" id="MU001638">
    <property type="protein sequence ID" value="KAF2481162.1"/>
    <property type="molecule type" value="Genomic_DNA"/>
</dbReference>
<dbReference type="AlphaFoldDB" id="A0A6A6PME1"/>
<feature type="region of interest" description="Disordered" evidence="1">
    <location>
        <begin position="78"/>
        <end position="100"/>
    </location>
</feature>
<dbReference type="GeneID" id="54470939"/>
<protein>
    <submittedName>
        <fullName evidence="2">Uncharacterized protein</fullName>
    </submittedName>
</protein>
<keyword evidence="3" id="KW-1185">Reference proteome</keyword>
<evidence type="ECO:0000256" key="1">
    <source>
        <dbReference type="SAM" id="MobiDB-lite"/>
    </source>
</evidence>
<reference evidence="2" key="1">
    <citation type="journal article" date="2020" name="Stud. Mycol.">
        <title>101 Dothideomycetes genomes: a test case for predicting lifestyles and emergence of pathogens.</title>
        <authorList>
            <person name="Haridas S."/>
            <person name="Albert R."/>
            <person name="Binder M."/>
            <person name="Bloem J."/>
            <person name="Labutti K."/>
            <person name="Salamov A."/>
            <person name="Andreopoulos B."/>
            <person name="Baker S."/>
            <person name="Barry K."/>
            <person name="Bills G."/>
            <person name="Bluhm B."/>
            <person name="Cannon C."/>
            <person name="Castanera R."/>
            <person name="Culley D."/>
            <person name="Daum C."/>
            <person name="Ezra D."/>
            <person name="Gonzalez J."/>
            <person name="Henrissat B."/>
            <person name="Kuo A."/>
            <person name="Liang C."/>
            <person name="Lipzen A."/>
            <person name="Lutzoni F."/>
            <person name="Magnuson J."/>
            <person name="Mondo S."/>
            <person name="Nolan M."/>
            <person name="Ohm R."/>
            <person name="Pangilinan J."/>
            <person name="Park H.-J."/>
            <person name="Ramirez L."/>
            <person name="Alfaro M."/>
            <person name="Sun H."/>
            <person name="Tritt A."/>
            <person name="Yoshinaga Y."/>
            <person name="Zwiers L.-H."/>
            <person name="Turgeon B."/>
            <person name="Goodwin S."/>
            <person name="Spatafora J."/>
            <person name="Crous P."/>
            <person name="Grigoriev I."/>
        </authorList>
    </citation>
    <scope>NUCLEOTIDE SEQUENCE</scope>
    <source>
        <strain evidence="2">CBS 113389</strain>
    </source>
</reference>
<evidence type="ECO:0000313" key="2">
    <source>
        <dbReference type="EMBL" id="KAF2481162.1"/>
    </source>
</evidence>
<dbReference type="Proteomes" id="UP000799767">
    <property type="component" value="Unassembled WGS sequence"/>
</dbReference>
<accession>A0A6A6PME1</accession>
<evidence type="ECO:0000313" key="3">
    <source>
        <dbReference type="Proteomes" id="UP000799767"/>
    </source>
</evidence>
<sequence>MARGAVCSRSCVHQYACWLWLVYIPPGAAIRSDELLDLKSSHVHASHRLYAASSSLCHGGIKRGTAHEMPTNSALLHSQPASAKAARTPRGAGPSFWTYI</sequence>
<gene>
    <name evidence="2" type="ORF">BDY17DRAFT_183832</name>
</gene>